<name>A0A7L1CQN5_9PASS</name>
<feature type="compositionally biased region" description="Polar residues" evidence="1">
    <location>
        <begin position="359"/>
        <end position="384"/>
    </location>
</feature>
<accession>A0A7L1CQN5</accession>
<keyword evidence="4" id="KW-1185">Reference proteome</keyword>
<dbReference type="InterPro" id="IPR052800">
    <property type="entry name" value="DNA_Repair_Helicase_ZGRF1"/>
</dbReference>
<reference evidence="3 4" key="1">
    <citation type="submission" date="2019-09" db="EMBL/GenBank/DDBJ databases">
        <title>Bird 10,000 Genomes (B10K) Project - Family phase.</title>
        <authorList>
            <person name="Zhang G."/>
        </authorList>
    </citation>
    <scope>NUCLEOTIDE SEQUENCE [LARGE SCALE GENOMIC DNA]</scope>
    <source>
        <strain evidence="3">B10K-DU-002-03</strain>
        <tissue evidence="3">Muscle</tissue>
    </source>
</reference>
<feature type="domain" description="5'-3' DNA helicase ZGRF1-like N-terminal" evidence="2">
    <location>
        <begin position="1"/>
        <end position="68"/>
    </location>
</feature>
<dbReference type="AlphaFoldDB" id="A0A7L1CQN5"/>
<organism evidence="3 4">
    <name type="scientific">Serilophus lunatus</name>
    <name type="common">silver-breasted broadbill</name>
    <dbReference type="NCBI Taxonomy" id="239386"/>
    <lineage>
        <taxon>Eukaryota</taxon>
        <taxon>Metazoa</taxon>
        <taxon>Chordata</taxon>
        <taxon>Craniata</taxon>
        <taxon>Vertebrata</taxon>
        <taxon>Euteleostomi</taxon>
        <taxon>Archelosauria</taxon>
        <taxon>Archosauria</taxon>
        <taxon>Dinosauria</taxon>
        <taxon>Saurischia</taxon>
        <taxon>Theropoda</taxon>
        <taxon>Coelurosauria</taxon>
        <taxon>Aves</taxon>
        <taxon>Neognathae</taxon>
        <taxon>Neoaves</taxon>
        <taxon>Telluraves</taxon>
        <taxon>Australaves</taxon>
        <taxon>Passeriformes</taxon>
        <taxon>Eurylaimidae</taxon>
        <taxon>Serilophus</taxon>
    </lineage>
</organism>
<feature type="region of interest" description="Disordered" evidence="1">
    <location>
        <begin position="354"/>
        <end position="426"/>
    </location>
</feature>
<gene>
    <name evidence="3" type="primary">Zgrf1_1</name>
    <name evidence="3" type="ORF">SERLUN_R12454</name>
</gene>
<dbReference type="PANTHER" id="PTHR28535">
    <property type="entry name" value="ZINC FINGER GRF-TYPE CONTAINING 1"/>
    <property type="match status" value="1"/>
</dbReference>
<dbReference type="EMBL" id="VXBA01001039">
    <property type="protein sequence ID" value="NXM67360.1"/>
    <property type="molecule type" value="Genomic_DNA"/>
</dbReference>
<feature type="region of interest" description="Disordered" evidence="1">
    <location>
        <begin position="69"/>
        <end position="98"/>
    </location>
</feature>
<feature type="region of interest" description="Disordered" evidence="1">
    <location>
        <begin position="313"/>
        <end position="335"/>
    </location>
</feature>
<comment type="caution">
    <text evidence="3">The sequence shown here is derived from an EMBL/GenBank/DDBJ whole genome shotgun (WGS) entry which is preliminary data.</text>
</comment>
<feature type="compositionally biased region" description="Basic and acidic residues" evidence="1">
    <location>
        <begin position="389"/>
        <end position="402"/>
    </location>
</feature>
<evidence type="ECO:0000313" key="4">
    <source>
        <dbReference type="Proteomes" id="UP000553648"/>
    </source>
</evidence>
<dbReference type="Pfam" id="PF10382">
    <property type="entry name" value="ZGRF1-like_N"/>
    <property type="match status" value="1"/>
</dbReference>
<dbReference type="GO" id="GO:0005634">
    <property type="term" value="C:nucleus"/>
    <property type="evidence" value="ECO:0007669"/>
    <property type="project" value="TreeGrafter"/>
</dbReference>
<proteinExistence type="predicted"/>
<evidence type="ECO:0000313" key="3">
    <source>
        <dbReference type="EMBL" id="NXM67360.1"/>
    </source>
</evidence>
<sequence>VLYTHQKTKKSKTWQDGILRIRTGRNQATLFDDKGQCLESIFMKSQVAAGDNLESERYLITVEAAKASEKPLGDQPRKAETPAGDRNGGKPGLLPPRHLPVGLKRKFTGFQGPRQVEKKIPAVEAEGEAALLPLSRQGQGTFPSTFYTSSPLFSTVYTKEAGMNPFPGFQGSEACRDSDREHVSVSSSLLSAPSADRWEGTEEQSSAQFVVEAGPPLLAGQTGPRAVSHSIRSTAQIIALLKSKPARGHGEQTPAATDCLSRVQAAGNVGLYDKNSTAPPALSGGPAKGLVPNIQYLPFAKGIVNDKDWDAEMPRNSAEQPCDEEATGERRDKKVNNLSQDFQDLCNTKTCLLPEPTPSRMSDSQLVPSSGDISPSASPTTFVNNPFGYREHSGTEDLRENSSVKMQGELQPRQNSGGVPSGPELSRDVTLSAAGVVEEESKGEDVAQNAAQRPHSCCEGERHSRNELSCSTFDRESEGNDCTGGILSELCENSVRNVRRTASQPRTEGEFSGEIYGSPLSIEGTSSKEDLDGSAAPTISGTSLIGKQHPALLPGDANVKECHSGTSMFEATERTSGVSPLRVVSAMDKSARGVAHLGCRESPDVGSGHLWGMRSDDIKPGSPLLPLSQKSDLGGGSFQHTAEGPKIFGISHMEDTLISRSSMHPLGTGHSSPEETATGGNEFENAESTNASPEACRGERVGVDCLECTAVAEDSSGLPALVNDIALVRALTQHSTALESLQKMEENSSTFCE</sequence>
<feature type="compositionally biased region" description="Basic and acidic residues" evidence="1">
    <location>
        <begin position="69"/>
        <end position="80"/>
    </location>
</feature>
<feature type="compositionally biased region" description="Polar residues" evidence="1">
    <location>
        <begin position="669"/>
        <end position="679"/>
    </location>
</feature>
<dbReference type="Proteomes" id="UP000553648">
    <property type="component" value="Unassembled WGS sequence"/>
</dbReference>
<dbReference type="GO" id="GO:0006302">
    <property type="term" value="P:double-strand break repair"/>
    <property type="evidence" value="ECO:0007669"/>
    <property type="project" value="TreeGrafter"/>
</dbReference>
<feature type="non-terminal residue" evidence="3">
    <location>
        <position position="753"/>
    </location>
</feature>
<dbReference type="GO" id="GO:0035861">
    <property type="term" value="C:site of double-strand break"/>
    <property type="evidence" value="ECO:0007669"/>
    <property type="project" value="TreeGrafter"/>
</dbReference>
<feature type="non-terminal residue" evidence="3">
    <location>
        <position position="1"/>
    </location>
</feature>
<protein>
    <submittedName>
        <fullName evidence="3">ZGRF1 protein</fullName>
    </submittedName>
</protein>
<dbReference type="OrthoDB" id="6513042at2759"/>
<dbReference type="PANTHER" id="PTHR28535:SF1">
    <property type="entry name" value="PROTEIN ZGRF1"/>
    <property type="match status" value="1"/>
</dbReference>
<evidence type="ECO:0000259" key="2">
    <source>
        <dbReference type="Pfam" id="PF10382"/>
    </source>
</evidence>
<feature type="region of interest" description="Disordered" evidence="1">
    <location>
        <begin position="663"/>
        <end position="696"/>
    </location>
</feature>
<dbReference type="InterPro" id="IPR018838">
    <property type="entry name" value="ZGRF1-like_N"/>
</dbReference>
<evidence type="ECO:0000256" key="1">
    <source>
        <dbReference type="SAM" id="MobiDB-lite"/>
    </source>
</evidence>